<evidence type="ECO:0000259" key="4">
    <source>
        <dbReference type="PROSITE" id="PS51782"/>
    </source>
</evidence>
<feature type="compositionally biased region" description="Polar residues" evidence="2">
    <location>
        <begin position="139"/>
        <end position="153"/>
    </location>
</feature>
<feature type="signal peptide" evidence="3">
    <location>
        <begin position="1"/>
        <end position="22"/>
    </location>
</feature>
<dbReference type="RefSeq" id="WP_118877083.1">
    <property type="nucleotide sequence ID" value="NZ_QWEI01000009.1"/>
</dbReference>
<gene>
    <name evidence="5" type="ORF">D1B33_14265</name>
</gene>
<dbReference type="SMART" id="SM00257">
    <property type="entry name" value="LysM"/>
    <property type="match status" value="2"/>
</dbReference>
<reference evidence="5 6" key="1">
    <citation type="submission" date="2018-08" db="EMBL/GenBank/DDBJ databases">
        <title>Lysinibacillus sp. YLB-03 draft genome sequence.</title>
        <authorList>
            <person name="Yu L."/>
        </authorList>
    </citation>
    <scope>NUCLEOTIDE SEQUENCE [LARGE SCALE GENOMIC DNA]</scope>
    <source>
        <strain evidence="5 6">YLB-03</strain>
    </source>
</reference>
<dbReference type="Pfam" id="PF01476">
    <property type="entry name" value="LysM"/>
    <property type="match status" value="2"/>
</dbReference>
<dbReference type="Gene3D" id="2.40.40.10">
    <property type="entry name" value="RlpA-like domain"/>
    <property type="match status" value="1"/>
</dbReference>
<dbReference type="InterPro" id="IPR036908">
    <property type="entry name" value="RlpA-like_sf"/>
</dbReference>
<dbReference type="PROSITE" id="PS51782">
    <property type="entry name" value="LYSM"/>
    <property type="match status" value="2"/>
</dbReference>
<dbReference type="OrthoDB" id="9798935at2"/>
<dbReference type="SUPFAM" id="SSF54106">
    <property type="entry name" value="LysM domain"/>
    <property type="match status" value="2"/>
</dbReference>
<feature type="compositionally biased region" description="Low complexity" evidence="2">
    <location>
        <begin position="129"/>
        <end position="138"/>
    </location>
</feature>
<dbReference type="Gene3D" id="3.10.350.10">
    <property type="entry name" value="LysM domain"/>
    <property type="match status" value="2"/>
</dbReference>
<proteinExistence type="predicted"/>
<evidence type="ECO:0000256" key="1">
    <source>
        <dbReference type="ARBA" id="ARBA00022729"/>
    </source>
</evidence>
<dbReference type="SUPFAM" id="SSF50685">
    <property type="entry name" value="Barwin-like endoglucanases"/>
    <property type="match status" value="1"/>
</dbReference>
<dbReference type="AlphaFoldDB" id="A0A396S5D1"/>
<name>A0A396S5D1_9BACL</name>
<dbReference type="EMBL" id="QWEI01000009">
    <property type="protein sequence ID" value="RHW33968.1"/>
    <property type="molecule type" value="Genomic_DNA"/>
</dbReference>
<dbReference type="PANTHER" id="PTHR39160:SF6">
    <property type="entry name" value="CELL WALL-BINDING PROTEIN YOCH"/>
    <property type="match status" value="1"/>
</dbReference>
<dbReference type="GO" id="GO:0019867">
    <property type="term" value="C:outer membrane"/>
    <property type="evidence" value="ECO:0007669"/>
    <property type="project" value="InterPro"/>
</dbReference>
<feature type="region of interest" description="Disordered" evidence="2">
    <location>
        <begin position="129"/>
        <end position="179"/>
    </location>
</feature>
<dbReference type="CDD" id="cd22786">
    <property type="entry name" value="DPBB_YuiC-like"/>
    <property type="match status" value="1"/>
</dbReference>
<comment type="caution">
    <text evidence="5">The sequence shown here is derived from an EMBL/GenBank/DDBJ whole genome shotgun (WGS) entry which is preliminary data.</text>
</comment>
<dbReference type="InterPro" id="IPR051933">
    <property type="entry name" value="Resuscitation_pf_RpfB"/>
</dbReference>
<keyword evidence="1 3" id="KW-0732">Signal</keyword>
<feature type="compositionally biased region" description="Polar residues" evidence="2">
    <location>
        <begin position="161"/>
        <end position="179"/>
    </location>
</feature>
<feature type="domain" description="LysM" evidence="4">
    <location>
        <begin position="25"/>
        <end position="68"/>
    </location>
</feature>
<accession>A0A396S5D1</accession>
<dbReference type="InterPro" id="IPR010611">
    <property type="entry name" value="3D_dom"/>
</dbReference>
<feature type="chain" id="PRO_5038333361" evidence="3">
    <location>
        <begin position="23"/>
        <end position="276"/>
    </location>
</feature>
<evidence type="ECO:0000313" key="6">
    <source>
        <dbReference type="Proteomes" id="UP000265692"/>
    </source>
</evidence>
<dbReference type="GO" id="GO:0009254">
    <property type="term" value="P:peptidoglycan turnover"/>
    <property type="evidence" value="ECO:0007669"/>
    <property type="project" value="InterPro"/>
</dbReference>
<keyword evidence="6" id="KW-1185">Reference proteome</keyword>
<protein>
    <submittedName>
        <fullName evidence="5">LysM peptidoglycan-binding domain-containing protein</fullName>
    </submittedName>
</protein>
<dbReference type="GO" id="GO:0004553">
    <property type="term" value="F:hydrolase activity, hydrolyzing O-glycosyl compounds"/>
    <property type="evidence" value="ECO:0007669"/>
    <property type="project" value="InterPro"/>
</dbReference>
<evidence type="ECO:0000256" key="2">
    <source>
        <dbReference type="SAM" id="MobiDB-lite"/>
    </source>
</evidence>
<evidence type="ECO:0000313" key="5">
    <source>
        <dbReference type="EMBL" id="RHW33968.1"/>
    </source>
</evidence>
<dbReference type="CDD" id="cd00118">
    <property type="entry name" value="LysM"/>
    <property type="match status" value="2"/>
</dbReference>
<dbReference type="InterPro" id="IPR036779">
    <property type="entry name" value="LysM_dom_sf"/>
</dbReference>
<feature type="domain" description="LysM" evidence="4">
    <location>
        <begin position="72"/>
        <end position="115"/>
    </location>
</feature>
<dbReference type="Pfam" id="PF06725">
    <property type="entry name" value="3D"/>
    <property type="match status" value="1"/>
</dbReference>
<dbReference type="Proteomes" id="UP000265692">
    <property type="component" value="Unassembled WGS sequence"/>
</dbReference>
<organism evidence="5 6">
    <name type="scientific">Ureibacillus yapensis</name>
    <dbReference type="NCBI Taxonomy" id="2304605"/>
    <lineage>
        <taxon>Bacteria</taxon>
        <taxon>Bacillati</taxon>
        <taxon>Bacillota</taxon>
        <taxon>Bacilli</taxon>
        <taxon>Bacillales</taxon>
        <taxon>Caryophanaceae</taxon>
        <taxon>Ureibacillus</taxon>
    </lineage>
</organism>
<sequence>MFKKVISIVPVAVLAAGIGANAQASTITVEKGDTLWGISREHNVTVENIQTWNHLSSDTIHAGDVLTLNPQNQYTVKKGDTLWSIAQKYNVTVSQIKNWNQLQSELIQPGLTLTLYNNGKTVVAAAPAQNTPAPQPTASSQESSQKAVSQQSAPKKAVAGVSTTRASESAAQTAPSTSTNSKELIMQATAYTASCEGCSGVTATGINLKQNPNAKVISVDPSVIPLGSKVYVEGYGEAIAGDTGSAIKGNKIDVFIPSKQAAINYGVKQVKVTILN</sequence>
<evidence type="ECO:0000256" key="3">
    <source>
        <dbReference type="SAM" id="SignalP"/>
    </source>
</evidence>
<dbReference type="PANTHER" id="PTHR39160">
    <property type="entry name" value="CELL WALL-BINDING PROTEIN YOCH"/>
    <property type="match status" value="1"/>
</dbReference>
<dbReference type="InterPro" id="IPR018392">
    <property type="entry name" value="LysM"/>
</dbReference>